<reference evidence="8 9" key="1">
    <citation type="submission" date="2017-06" db="EMBL/GenBank/DDBJ databases">
        <authorList>
            <person name="Kim H.J."/>
            <person name="Triplett B.A."/>
        </authorList>
    </citation>
    <scope>NUCLEOTIDE SEQUENCE [LARGE SCALE GENOMIC DNA]</scope>
    <source>
        <strain evidence="8 9">B29T1</strain>
    </source>
</reference>
<dbReference type="GO" id="GO:0005886">
    <property type="term" value="C:plasma membrane"/>
    <property type="evidence" value="ECO:0007669"/>
    <property type="project" value="TreeGrafter"/>
</dbReference>
<dbReference type="Gene3D" id="1.20.1720.10">
    <property type="entry name" value="Multidrug resistance protein D"/>
    <property type="match status" value="1"/>
</dbReference>
<evidence type="ECO:0000256" key="6">
    <source>
        <dbReference type="SAM" id="Phobius"/>
    </source>
</evidence>
<evidence type="ECO:0000313" key="9">
    <source>
        <dbReference type="Proteomes" id="UP000197065"/>
    </source>
</evidence>
<name>A0A212QQH7_9PROT</name>
<feature type="transmembrane region" description="Helical" evidence="6">
    <location>
        <begin position="84"/>
        <end position="103"/>
    </location>
</feature>
<keyword evidence="4 6" id="KW-1133">Transmembrane helix</keyword>
<dbReference type="PANTHER" id="PTHR23502">
    <property type="entry name" value="MAJOR FACILITATOR SUPERFAMILY"/>
    <property type="match status" value="1"/>
</dbReference>
<keyword evidence="3 6" id="KW-0812">Transmembrane</keyword>
<dbReference type="SUPFAM" id="SSF103473">
    <property type="entry name" value="MFS general substrate transporter"/>
    <property type="match status" value="1"/>
</dbReference>
<dbReference type="EMBL" id="FYEH01000002">
    <property type="protein sequence ID" value="SNB61690.1"/>
    <property type="molecule type" value="Genomic_DNA"/>
</dbReference>
<dbReference type="Proteomes" id="UP000197065">
    <property type="component" value="Unassembled WGS sequence"/>
</dbReference>
<keyword evidence="2" id="KW-0813">Transport</keyword>
<keyword evidence="5 6" id="KW-0472">Membrane</keyword>
<sequence length="143" mass="15201">MSKARTERQGIALGPRQFIALMAALMTMTAIATDINLPAIAATAANLEAPLSRGQLTITLFFLGYAVGQLFWGSLADRFGRKPVLMAGIAIYVASSLACALSPDMNTLLFARFVQGAGGGAGAIISRVMIRDLFEGERMARMM</sequence>
<evidence type="ECO:0000256" key="4">
    <source>
        <dbReference type="ARBA" id="ARBA00022989"/>
    </source>
</evidence>
<dbReference type="InterPro" id="IPR020846">
    <property type="entry name" value="MFS_dom"/>
</dbReference>
<evidence type="ECO:0000256" key="1">
    <source>
        <dbReference type="ARBA" id="ARBA00004141"/>
    </source>
</evidence>
<evidence type="ECO:0000256" key="3">
    <source>
        <dbReference type="ARBA" id="ARBA00022692"/>
    </source>
</evidence>
<dbReference type="Pfam" id="PF07690">
    <property type="entry name" value="MFS_1"/>
    <property type="match status" value="1"/>
</dbReference>
<gene>
    <name evidence="8" type="ORF">SAMN07250955_102347</name>
</gene>
<comment type="subcellular location">
    <subcellularLocation>
        <location evidence="1">Membrane</location>
        <topology evidence="1">Multi-pass membrane protein</topology>
    </subcellularLocation>
</comment>
<dbReference type="InterPro" id="IPR011701">
    <property type="entry name" value="MFS"/>
</dbReference>
<feature type="transmembrane region" description="Helical" evidence="6">
    <location>
        <begin position="54"/>
        <end position="72"/>
    </location>
</feature>
<organism evidence="8 9">
    <name type="scientific">Arboricoccus pini</name>
    <dbReference type="NCBI Taxonomy" id="1963835"/>
    <lineage>
        <taxon>Bacteria</taxon>
        <taxon>Pseudomonadati</taxon>
        <taxon>Pseudomonadota</taxon>
        <taxon>Alphaproteobacteria</taxon>
        <taxon>Geminicoccales</taxon>
        <taxon>Geminicoccaceae</taxon>
        <taxon>Arboricoccus</taxon>
    </lineage>
</organism>
<dbReference type="OrthoDB" id="9800416at2"/>
<dbReference type="GO" id="GO:0022857">
    <property type="term" value="F:transmembrane transporter activity"/>
    <property type="evidence" value="ECO:0007669"/>
    <property type="project" value="InterPro"/>
</dbReference>
<dbReference type="InterPro" id="IPR036259">
    <property type="entry name" value="MFS_trans_sf"/>
</dbReference>
<dbReference type="AlphaFoldDB" id="A0A212QQH7"/>
<dbReference type="PROSITE" id="PS50850">
    <property type="entry name" value="MFS"/>
    <property type="match status" value="1"/>
</dbReference>
<evidence type="ECO:0000313" key="8">
    <source>
        <dbReference type="EMBL" id="SNB61690.1"/>
    </source>
</evidence>
<feature type="domain" description="Major facilitator superfamily (MFS) profile" evidence="7">
    <location>
        <begin position="1"/>
        <end position="143"/>
    </location>
</feature>
<feature type="transmembrane region" description="Helical" evidence="6">
    <location>
        <begin position="109"/>
        <end position="130"/>
    </location>
</feature>
<proteinExistence type="predicted"/>
<evidence type="ECO:0000256" key="2">
    <source>
        <dbReference type="ARBA" id="ARBA00022448"/>
    </source>
</evidence>
<evidence type="ECO:0000259" key="7">
    <source>
        <dbReference type="PROSITE" id="PS50850"/>
    </source>
</evidence>
<protein>
    <submittedName>
        <fullName evidence="8">MFS transporter, DHA1 family, bicyclomycin/chloramphenicol resistance protein</fullName>
    </submittedName>
</protein>
<feature type="transmembrane region" description="Helical" evidence="6">
    <location>
        <begin position="21"/>
        <end position="42"/>
    </location>
</feature>
<keyword evidence="9" id="KW-1185">Reference proteome</keyword>
<evidence type="ECO:0000256" key="5">
    <source>
        <dbReference type="ARBA" id="ARBA00023136"/>
    </source>
</evidence>
<accession>A0A212QQH7</accession>
<dbReference type="PANTHER" id="PTHR23502:SF132">
    <property type="entry name" value="POLYAMINE TRANSPORTER 2-RELATED"/>
    <property type="match status" value="1"/>
</dbReference>